<gene>
    <name evidence="2" type="ORF">J9259_06730</name>
    <name evidence="3" type="ORF">KIY12_05185</name>
</gene>
<feature type="domain" description="Cyclic nucleotide-binding" evidence="1">
    <location>
        <begin position="1"/>
        <end position="52"/>
    </location>
</feature>
<dbReference type="InterPro" id="IPR000595">
    <property type="entry name" value="cNMP-bd_dom"/>
</dbReference>
<dbReference type="Gene3D" id="6.10.30.10">
    <property type="match status" value="1"/>
</dbReference>
<dbReference type="InterPro" id="IPR022002">
    <property type="entry name" value="ChsH2_Znr"/>
</dbReference>
<dbReference type="SUPFAM" id="SSF50249">
    <property type="entry name" value="Nucleic acid-binding proteins"/>
    <property type="match status" value="1"/>
</dbReference>
<evidence type="ECO:0000313" key="2">
    <source>
        <dbReference type="EMBL" id="MBX8632194.1"/>
    </source>
</evidence>
<evidence type="ECO:0000313" key="3">
    <source>
        <dbReference type="EMBL" id="MBX8644102.1"/>
    </source>
</evidence>
<dbReference type="Proteomes" id="UP000716004">
    <property type="component" value="Unassembled WGS sequence"/>
</dbReference>
<name>A0A8J7YU22_9ARCH</name>
<reference evidence="3" key="1">
    <citation type="submission" date="2021-05" db="EMBL/GenBank/DDBJ databases">
        <title>Genomic insights into ecological role and evolution of a novel Thermoplasmata order Candidatus Sysuiplasmatales.</title>
        <authorList>
            <person name="Yuan Y."/>
        </authorList>
    </citation>
    <scope>NUCLEOTIDE SEQUENCE</scope>
    <source>
        <strain evidence="3">TUT19-bin139</strain>
        <strain evidence="2">YP2-bin.285</strain>
    </source>
</reference>
<evidence type="ECO:0000259" key="1">
    <source>
        <dbReference type="PROSITE" id="PS50042"/>
    </source>
</evidence>
<accession>A0A8J7YU22</accession>
<protein>
    <submittedName>
        <fullName evidence="3">Zn-ribbon domain-containing OB-fold protein</fullName>
    </submittedName>
</protein>
<dbReference type="PANTHER" id="PTHR34075:SF4">
    <property type="entry name" value="DUF35 DOMAIN-CONTAINING PROTEIN"/>
    <property type="match status" value="1"/>
</dbReference>
<dbReference type="PANTHER" id="PTHR34075">
    <property type="entry name" value="BLR3430 PROTEIN"/>
    <property type="match status" value="1"/>
</dbReference>
<dbReference type="AlphaFoldDB" id="A0A8J7YU22"/>
<dbReference type="InterPro" id="IPR002878">
    <property type="entry name" value="ChsH2_C"/>
</dbReference>
<dbReference type="InterPro" id="IPR052513">
    <property type="entry name" value="Thioester_dehydratase-like"/>
</dbReference>
<dbReference type="PROSITE" id="PS50042">
    <property type="entry name" value="CNMP_BINDING_3"/>
    <property type="match status" value="1"/>
</dbReference>
<organism evidence="3 4">
    <name type="scientific">Candidatus Sysuiplasma superficiale</name>
    <dbReference type="NCBI Taxonomy" id="2823368"/>
    <lineage>
        <taxon>Archaea</taxon>
        <taxon>Methanobacteriati</taxon>
        <taxon>Thermoplasmatota</taxon>
        <taxon>Thermoplasmata</taxon>
        <taxon>Candidatus Sysuiplasmatales</taxon>
        <taxon>Candidatus Sysuiplasmataceae</taxon>
        <taxon>Candidatus Sysuiplasma</taxon>
    </lineage>
</organism>
<evidence type="ECO:0000313" key="4">
    <source>
        <dbReference type="Proteomes" id="UP000750197"/>
    </source>
</evidence>
<dbReference type="InterPro" id="IPR012340">
    <property type="entry name" value="NA-bd_OB-fold"/>
</dbReference>
<dbReference type="EMBL" id="JAGVSJ010000017">
    <property type="protein sequence ID" value="MBX8632194.1"/>
    <property type="molecule type" value="Genomic_DNA"/>
</dbReference>
<dbReference type="Pfam" id="PF01796">
    <property type="entry name" value="OB_ChsH2_C"/>
    <property type="match status" value="1"/>
</dbReference>
<dbReference type="Pfam" id="PF12172">
    <property type="entry name" value="zf-ChsH2"/>
    <property type="match status" value="1"/>
</dbReference>
<comment type="caution">
    <text evidence="3">The sequence shown here is derived from an EMBL/GenBank/DDBJ whole genome shotgun (WGS) entry which is preliminary data.</text>
</comment>
<dbReference type="Proteomes" id="UP000750197">
    <property type="component" value="Unassembled WGS sequence"/>
</dbReference>
<sequence>MDEVFRRGAAIYQQGDLGEQLVIKFPYSINYLHSYANDSKFFLGLAEGKLFGSECRRCGYVFATPRSHCMFCGEKTVWKRLPKKGRVHSWTTCEFGSEAFLKETPYNLALIEFDGADSLFMSRLKDCGRDEIYVGMEVEARFAKKPEYLVRDVWFVPAGGKGGSKRKGRKR</sequence>
<proteinExistence type="predicted"/>
<dbReference type="EMBL" id="JAHEAC010000038">
    <property type="protein sequence ID" value="MBX8644102.1"/>
    <property type="molecule type" value="Genomic_DNA"/>
</dbReference>